<sequence length="65" mass="7235">MAWNNGAFDLQLRSVPARKWVENTHQMTVPTAITCNECVSIVGSNTCWNTCKDTCCPVQTQTKVC</sequence>
<organism evidence="1 2">
    <name type="scientific">Nonomuraea solani</name>
    <dbReference type="NCBI Taxonomy" id="1144553"/>
    <lineage>
        <taxon>Bacteria</taxon>
        <taxon>Bacillati</taxon>
        <taxon>Actinomycetota</taxon>
        <taxon>Actinomycetes</taxon>
        <taxon>Streptosporangiales</taxon>
        <taxon>Streptosporangiaceae</taxon>
        <taxon>Nonomuraea</taxon>
    </lineage>
</organism>
<name>A0A1H6CRH1_9ACTN</name>
<protein>
    <submittedName>
        <fullName evidence="1">Uncharacterized protein</fullName>
    </submittedName>
</protein>
<gene>
    <name evidence="1" type="ORF">SAMN05444920_104307</name>
</gene>
<keyword evidence="2" id="KW-1185">Reference proteome</keyword>
<accession>A0A1H6CRH1</accession>
<proteinExistence type="predicted"/>
<reference evidence="1 2" key="1">
    <citation type="submission" date="2016-10" db="EMBL/GenBank/DDBJ databases">
        <authorList>
            <person name="de Groot N.N."/>
        </authorList>
    </citation>
    <scope>NUCLEOTIDE SEQUENCE [LARGE SCALE GENOMIC DNA]</scope>
    <source>
        <strain evidence="1 2">CGMCC 4.7037</strain>
    </source>
</reference>
<dbReference type="RefSeq" id="WP_160150305.1">
    <property type="nucleotide sequence ID" value="NZ_FNVT01000004.1"/>
</dbReference>
<evidence type="ECO:0000313" key="2">
    <source>
        <dbReference type="Proteomes" id="UP000236732"/>
    </source>
</evidence>
<dbReference type="AlphaFoldDB" id="A0A1H6CRH1"/>
<dbReference type="Proteomes" id="UP000236732">
    <property type="component" value="Unassembled WGS sequence"/>
</dbReference>
<dbReference type="EMBL" id="FNVT01000004">
    <property type="protein sequence ID" value="SEG75581.1"/>
    <property type="molecule type" value="Genomic_DNA"/>
</dbReference>
<evidence type="ECO:0000313" key="1">
    <source>
        <dbReference type="EMBL" id="SEG75581.1"/>
    </source>
</evidence>